<organism evidence="1 2">
    <name type="scientific">Cyphomyrmex costatus</name>
    <dbReference type="NCBI Taxonomy" id="456900"/>
    <lineage>
        <taxon>Eukaryota</taxon>
        <taxon>Metazoa</taxon>
        <taxon>Ecdysozoa</taxon>
        <taxon>Arthropoda</taxon>
        <taxon>Hexapoda</taxon>
        <taxon>Insecta</taxon>
        <taxon>Pterygota</taxon>
        <taxon>Neoptera</taxon>
        <taxon>Endopterygota</taxon>
        <taxon>Hymenoptera</taxon>
        <taxon>Apocrita</taxon>
        <taxon>Aculeata</taxon>
        <taxon>Formicoidea</taxon>
        <taxon>Formicidae</taxon>
        <taxon>Myrmicinae</taxon>
        <taxon>Cyphomyrmex</taxon>
    </lineage>
</organism>
<keyword evidence="2" id="KW-1185">Reference proteome</keyword>
<reference evidence="1 2" key="1">
    <citation type="submission" date="2016-03" db="EMBL/GenBank/DDBJ databases">
        <title>Cyphomyrmex costatus WGS genome.</title>
        <authorList>
            <person name="Nygaard S."/>
            <person name="Hu H."/>
            <person name="Boomsma J."/>
            <person name="Zhang G."/>
        </authorList>
    </citation>
    <scope>NUCLEOTIDE SEQUENCE [LARGE SCALE GENOMIC DNA]</scope>
    <source>
        <strain evidence="1">MS0001</strain>
        <tissue evidence="1">Whole body</tissue>
    </source>
</reference>
<name>A0A195CSV9_9HYME</name>
<dbReference type="EMBL" id="KQ977304">
    <property type="protein sequence ID" value="KYN03788.1"/>
    <property type="molecule type" value="Genomic_DNA"/>
</dbReference>
<evidence type="ECO:0000313" key="1">
    <source>
        <dbReference type="EMBL" id="KYN03788.1"/>
    </source>
</evidence>
<dbReference type="Proteomes" id="UP000078542">
    <property type="component" value="Unassembled WGS sequence"/>
</dbReference>
<sequence length="84" mass="9887">MLPRRFKETRAEFIVSVAVKRKDRERERERERGEPGRLFVYPRVTVGSIDKTIVFRGTDRDLARSLAEIPSFVIYIRYVGVGWS</sequence>
<protein>
    <submittedName>
        <fullName evidence="1">Uncharacterized protein</fullName>
    </submittedName>
</protein>
<accession>A0A195CSV9</accession>
<evidence type="ECO:0000313" key="2">
    <source>
        <dbReference type="Proteomes" id="UP000078542"/>
    </source>
</evidence>
<gene>
    <name evidence="1" type="ORF">ALC62_05300</name>
</gene>
<proteinExistence type="predicted"/>
<dbReference type="AlphaFoldDB" id="A0A195CSV9"/>